<dbReference type="AlphaFoldDB" id="A0AAD1XQ41"/>
<dbReference type="Pfam" id="PF03959">
    <property type="entry name" value="FSH1"/>
    <property type="match status" value="1"/>
</dbReference>
<sequence length="250" mass="29438">MEEQRKLRVLCLHGFYSNVDVMKVQIDYYRRIFGDFVQFEYVNGPVRISEDIVVDPIVAKMFQGPFYGWFDMRKLGTGQEKESFEESYEILYKYIEENGPYDGIFAFSQACMFARCLVKGKDIGFSTLTHPFKFMILAAARLPKTFPHKDEITYNFSIPVLNIFDENDTYNEGFALDYCTKGESTLIKHHKGHRVPRLIDGDMKVFIDFINTQYFRKFGDEMKLSYEIDKEFLNEYMEQKTSAKPKKSKI</sequence>
<keyword evidence="4" id="KW-1185">Reference proteome</keyword>
<dbReference type="PANTHER" id="PTHR48070:SF6">
    <property type="entry name" value="ESTERASE OVCA2"/>
    <property type="match status" value="1"/>
</dbReference>
<keyword evidence="1" id="KW-0378">Hydrolase</keyword>
<dbReference type="Gene3D" id="3.40.50.1820">
    <property type="entry name" value="alpha/beta hydrolase"/>
    <property type="match status" value="1"/>
</dbReference>
<proteinExistence type="predicted"/>
<reference evidence="3" key="1">
    <citation type="submission" date="2023-07" db="EMBL/GenBank/DDBJ databases">
        <authorList>
            <consortium name="AG Swart"/>
            <person name="Singh M."/>
            <person name="Singh A."/>
            <person name="Seah K."/>
            <person name="Emmerich C."/>
        </authorList>
    </citation>
    <scope>NUCLEOTIDE SEQUENCE</scope>
    <source>
        <strain evidence="3">DP1</strain>
    </source>
</reference>
<dbReference type="InterPro" id="IPR029058">
    <property type="entry name" value="AB_hydrolase_fold"/>
</dbReference>
<dbReference type="PANTHER" id="PTHR48070">
    <property type="entry name" value="ESTERASE OVCA2"/>
    <property type="match status" value="1"/>
</dbReference>
<protein>
    <recommendedName>
        <fullName evidence="2">Serine hydrolase domain-containing protein</fullName>
    </recommendedName>
</protein>
<dbReference type="GO" id="GO:0005634">
    <property type="term" value="C:nucleus"/>
    <property type="evidence" value="ECO:0007669"/>
    <property type="project" value="TreeGrafter"/>
</dbReference>
<feature type="domain" description="Serine hydrolase" evidence="2">
    <location>
        <begin position="5"/>
        <end position="198"/>
    </location>
</feature>
<evidence type="ECO:0000313" key="4">
    <source>
        <dbReference type="Proteomes" id="UP001295684"/>
    </source>
</evidence>
<dbReference type="InterPro" id="IPR005645">
    <property type="entry name" value="FSH-like_dom"/>
</dbReference>
<dbReference type="GO" id="GO:0016787">
    <property type="term" value="F:hydrolase activity"/>
    <property type="evidence" value="ECO:0007669"/>
    <property type="project" value="UniProtKB-KW"/>
</dbReference>
<name>A0AAD1XQ41_EUPCR</name>
<evidence type="ECO:0000259" key="2">
    <source>
        <dbReference type="Pfam" id="PF03959"/>
    </source>
</evidence>
<dbReference type="EMBL" id="CAMPGE010018010">
    <property type="protein sequence ID" value="CAI2376450.1"/>
    <property type="molecule type" value="Genomic_DNA"/>
</dbReference>
<dbReference type="GO" id="GO:0005737">
    <property type="term" value="C:cytoplasm"/>
    <property type="evidence" value="ECO:0007669"/>
    <property type="project" value="TreeGrafter"/>
</dbReference>
<dbReference type="InterPro" id="IPR050593">
    <property type="entry name" value="LovG"/>
</dbReference>
<accession>A0AAD1XQ41</accession>
<evidence type="ECO:0000313" key="3">
    <source>
        <dbReference type="EMBL" id="CAI2376450.1"/>
    </source>
</evidence>
<evidence type="ECO:0000256" key="1">
    <source>
        <dbReference type="ARBA" id="ARBA00022801"/>
    </source>
</evidence>
<dbReference type="Proteomes" id="UP001295684">
    <property type="component" value="Unassembled WGS sequence"/>
</dbReference>
<comment type="caution">
    <text evidence="3">The sequence shown here is derived from an EMBL/GenBank/DDBJ whole genome shotgun (WGS) entry which is preliminary data.</text>
</comment>
<gene>
    <name evidence="3" type="ORF">ECRASSUSDP1_LOCUS17820</name>
</gene>
<organism evidence="3 4">
    <name type="scientific">Euplotes crassus</name>
    <dbReference type="NCBI Taxonomy" id="5936"/>
    <lineage>
        <taxon>Eukaryota</taxon>
        <taxon>Sar</taxon>
        <taxon>Alveolata</taxon>
        <taxon>Ciliophora</taxon>
        <taxon>Intramacronucleata</taxon>
        <taxon>Spirotrichea</taxon>
        <taxon>Hypotrichia</taxon>
        <taxon>Euplotida</taxon>
        <taxon>Euplotidae</taxon>
        <taxon>Moneuplotes</taxon>
    </lineage>
</organism>